<protein>
    <submittedName>
        <fullName evidence="2">Uncharacterized protein</fullName>
    </submittedName>
</protein>
<feature type="compositionally biased region" description="Polar residues" evidence="1">
    <location>
        <begin position="236"/>
        <end position="253"/>
    </location>
</feature>
<evidence type="ECO:0000256" key="1">
    <source>
        <dbReference type="SAM" id="MobiDB-lite"/>
    </source>
</evidence>
<organism evidence="2 3">
    <name type="scientific">Eimeria maxima</name>
    <name type="common">Coccidian parasite</name>
    <dbReference type="NCBI Taxonomy" id="5804"/>
    <lineage>
        <taxon>Eukaryota</taxon>
        <taxon>Sar</taxon>
        <taxon>Alveolata</taxon>
        <taxon>Apicomplexa</taxon>
        <taxon>Conoidasida</taxon>
        <taxon>Coccidia</taxon>
        <taxon>Eucoccidiorida</taxon>
        <taxon>Eimeriorina</taxon>
        <taxon>Eimeriidae</taxon>
        <taxon>Eimeria</taxon>
    </lineage>
</organism>
<name>U6M6L4_EIMMA</name>
<reference evidence="2" key="2">
    <citation type="submission" date="2013-10" db="EMBL/GenBank/DDBJ databases">
        <authorList>
            <person name="Aslett M."/>
        </authorList>
    </citation>
    <scope>NUCLEOTIDE SEQUENCE [LARGE SCALE GENOMIC DNA]</scope>
    <source>
        <strain evidence="2">Weybridge</strain>
    </source>
</reference>
<feature type="compositionally biased region" description="Low complexity" evidence="1">
    <location>
        <begin position="50"/>
        <end position="65"/>
    </location>
</feature>
<feature type="region of interest" description="Disordered" evidence="1">
    <location>
        <begin position="40"/>
        <end position="124"/>
    </location>
</feature>
<evidence type="ECO:0000313" key="2">
    <source>
        <dbReference type="EMBL" id="CDJ58079.1"/>
    </source>
</evidence>
<dbReference type="OrthoDB" id="347188at2759"/>
<proteinExistence type="predicted"/>
<dbReference type="GeneID" id="25335361"/>
<evidence type="ECO:0000313" key="3">
    <source>
        <dbReference type="Proteomes" id="UP000030763"/>
    </source>
</evidence>
<dbReference type="AlphaFoldDB" id="U6M6L4"/>
<accession>U6M6L4</accession>
<dbReference type="OMA" id="DECDESQ"/>
<gene>
    <name evidence="2" type="ORF">EMWEY_00013750</name>
</gene>
<dbReference type="RefSeq" id="XP_013334727.1">
    <property type="nucleotide sequence ID" value="XM_013479273.1"/>
</dbReference>
<dbReference type="VEuPathDB" id="ToxoDB:EMWEY_00013750"/>
<sequence length="483" mass="53139">MEYPQVSRGKVLRIKNMGFKDGVSIERRITGRSFSRRLAASWGGDECDESQSSSPYSLTDSSSKSIPAMATQVASDTKGEDSQESISSTDTLTRRPSKTTTGHRALQLDQRERRGLKRRGNEQSGITLRTKQLRFVQPNEGTPLLPPAPLDPYLDSLIDSMLAGEEASISEEFWLSDDLPTFIRGDAFIGAKPSGKGGGTEFLDEAVSARDAEPLVHSAPPRLPGDLIKPTEERSAAQSPADNSGKQMQQIQHSRAEALHIGPLSGTSEPGNGLFQALTAEGHVREGIAASFEESVASILPHLYTATSASRPLSWALALPDSAGQSASGIGLPTGFKVISYVDWLDNLFPGIPDSILRTHPFYRYPENNPALGTEVLGDKSMKESWWPWMVSHIESASYEPRRDFVTIGKRSRNVDVASTLHVALDFYRRGLRAPLRMVIGLKEALLCEPGASSKFKAERWNPWREDAARWRRSIEPSLSWHK</sequence>
<dbReference type="EMBL" id="HG719467">
    <property type="protein sequence ID" value="CDJ58079.1"/>
    <property type="molecule type" value="Genomic_DNA"/>
</dbReference>
<feature type="region of interest" description="Disordered" evidence="1">
    <location>
        <begin position="211"/>
        <end position="253"/>
    </location>
</feature>
<keyword evidence="3" id="KW-1185">Reference proteome</keyword>
<dbReference type="Proteomes" id="UP000030763">
    <property type="component" value="Unassembled WGS sequence"/>
</dbReference>
<reference evidence="2" key="1">
    <citation type="submission" date="2013-10" db="EMBL/GenBank/DDBJ databases">
        <title>Genomic analysis of the causative agents of coccidiosis in chickens.</title>
        <authorList>
            <person name="Reid A.J."/>
            <person name="Blake D."/>
            <person name="Billington K."/>
            <person name="Browne H."/>
            <person name="Dunn M."/>
            <person name="Hung S."/>
            <person name="Kawahara F."/>
            <person name="Miranda-Saavedra D."/>
            <person name="Mourier T."/>
            <person name="Nagra H."/>
            <person name="Otto T.D."/>
            <person name="Rawlings N."/>
            <person name="Sanchez A."/>
            <person name="Sanders M."/>
            <person name="Subramaniam C."/>
            <person name="Tay Y."/>
            <person name="Dear P."/>
            <person name="Doerig C."/>
            <person name="Gruber A."/>
            <person name="Parkinson J."/>
            <person name="Shirley M."/>
            <person name="Wan K.L."/>
            <person name="Berriman M."/>
            <person name="Tomley F."/>
            <person name="Pain A."/>
        </authorList>
    </citation>
    <scope>NUCLEOTIDE SEQUENCE [LARGE SCALE GENOMIC DNA]</scope>
    <source>
        <strain evidence="2">Weybridge</strain>
    </source>
</reference>